<dbReference type="InterPro" id="IPR027393">
    <property type="entry name" value="Virus_scaffolding_prot_C"/>
</dbReference>
<accession>A0A1G6LSZ1</accession>
<dbReference type="InterPro" id="IPR014963">
    <property type="entry name" value="UPF0302_N"/>
</dbReference>
<feature type="domain" description="IDEAL" evidence="2">
    <location>
        <begin position="141"/>
        <end position="177"/>
    </location>
</feature>
<dbReference type="Gene3D" id="3.40.1530.30">
    <property type="entry name" value="Uncharacterised family UPF0302, N-terminal domain"/>
    <property type="match status" value="1"/>
</dbReference>
<evidence type="ECO:0000256" key="1">
    <source>
        <dbReference type="HAMAP-Rule" id="MF_00760"/>
    </source>
</evidence>
<organism evidence="3 4">
    <name type="scientific">Melghirimyces thermohalophilus</name>
    <dbReference type="NCBI Taxonomy" id="1236220"/>
    <lineage>
        <taxon>Bacteria</taxon>
        <taxon>Bacillati</taxon>
        <taxon>Bacillota</taxon>
        <taxon>Bacilli</taxon>
        <taxon>Bacillales</taxon>
        <taxon>Thermoactinomycetaceae</taxon>
        <taxon>Melghirimyces</taxon>
    </lineage>
</organism>
<dbReference type="Proteomes" id="UP000199387">
    <property type="component" value="Unassembled WGS sequence"/>
</dbReference>
<dbReference type="SMART" id="SM00914">
    <property type="entry name" value="IDEAL"/>
    <property type="match status" value="1"/>
</dbReference>
<reference evidence="3 4" key="1">
    <citation type="submission" date="2016-10" db="EMBL/GenBank/DDBJ databases">
        <authorList>
            <person name="de Groot N.N."/>
        </authorList>
    </citation>
    <scope>NUCLEOTIDE SEQUENCE [LARGE SCALE GENOMIC DNA]</scope>
    <source>
        <strain evidence="3 4">DSM 45514</strain>
    </source>
</reference>
<proteinExistence type="inferred from homology"/>
<evidence type="ECO:0000313" key="4">
    <source>
        <dbReference type="Proteomes" id="UP000199387"/>
    </source>
</evidence>
<dbReference type="InterPro" id="IPR038091">
    <property type="entry name" value="UPF0302_N_sf"/>
</dbReference>
<evidence type="ECO:0000313" key="3">
    <source>
        <dbReference type="EMBL" id="SDC46311.1"/>
    </source>
</evidence>
<sequence length="185" mass="22113">MKMGECVTVSEKKEFIQWFLNRYELQKREAAWLLNYLCSDDQLLRRTHFVDSLRHLPKTILISTRCVRMTPFKFAKNKRVSADVETAFYDIRSNKEEDLYISLCFKDKSTCPEYAAVLEVNPMERQDVVQDTLFNLLAEMILDEAVRDFREKNLYRRIDEALKNGDEQQFLQLTEQWLGLIQNRR</sequence>
<dbReference type="EMBL" id="FMZA01000008">
    <property type="protein sequence ID" value="SDC46311.1"/>
    <property type="molecule type" value="Genomic_DNA"/>
</dbReference>
<name>A0A1G6LSZ1_9BACL</name>
<dbReference type="HAMAP" id="MF_00760">
    <property type="entry name" value="UPF0302"/>
    <property type="match status" value="1"/>
</dbReference>
<protein>
    <recommendedName>
        <fullName evidence="1">UPF0302 protein SAMN04488112_108112</fullName>
    </recommendedName>
</protein>
<dbReference type="AlphaFoldDB" id="A0A1G6LSZ1"/>
<keyword evidence="4" id="KW-1185">Reference proteome</keyword>
<evidence type="ECO:0000259" key="2">
    <source>
        <dbReference type="SMART" id="SM00914"/>
    </source>
</evidence>
<dbReference type="STRING" id="1236220.SAMN04488112_108112"/>
<dbReference type="InterPro" id="IPR011188">
    <property type="entry name" value="UPF0302"/>
</dbReference>
<dbReference type="Pfam" id="PF08864">
    <property type="entry name" value="UPF0302"/>
    <property type="match status" value="1"/>
</dbReference>
<dbReference type="NCBIfam" id="NF002965">
    <property type="entry name" value="PRK03636.1"/>
    <property type="match status" value="1"/>
</dbReference>
<dbReference type="InterPro" id="IPR014957">
    <property type="entry name" value="IDEAL_dom"/>
</dbReference>
<gene>
    <name evidence="3" type="ORF">SAMN04488112_108112</name>
</gene>
<dbReference type="PIRSF" id="PIRSF007165">
    <property type="entry name" value="UCP007165"/>
    <property type="match status" value="1"/>
</dbReference>
<comment type="similarity">
    <text evidence="1">Belongs to the UPF0302 family.</text>
</comment>
<dbReference type="Pfam" id="PF08858">
    <property type="entry name" value="IDEAL"/>
    <property type="match status" value="1"/>
</dbReference>
<dbReference type="Gene3D" id="4.10.810.10">
    <property type="entry name" value="Virus Scaffolding Protein, Chain A"/>
    <property type="match status" value="1"/>
</dbReference>